<protein>
    <submittedName>
        <fullName evidence="14">Methyl-accepting chemotaxis protein</fullName>
    </submittedName>
</protein>
<evidence type="ECO:0000313" key="14">
    <source>
        <dbReference type="EMBL" id="SDH97415.1"/>
    </source>
</evidence>
<dbReference type="PANTHER" id="PTHR32089:SF39">
    <property type="entry name" value="METHYL-ACCEPTING CHEMOTAXIS PROTEIN HLYB"/>
    <property type="match status" value="1"/>
</dbReference>
<keyword evidence="15" id="KW-1185">Reference proteome</keyword>
<accession>A0A1G8GSN2</accession>
<feature type="domain" description="HAMP" evidence="13">
    <location>
        <begin position="262"/>
        <end position="315"/>
    </location>
</feature>
<dbReference type="GO" id="GO:0005886">
    <property type="term" value="C:plasma membrane"/>
    <property type="evidence" value="ECO:0007669"/>
    <property type="project" value="UniProtKB-SubCell"/>
</dbReference>
<dbReference type="SMART" id="SM00283">
    <property type="entry name" value="MA"/>
    <property type="match status" value="1"/>
</dbReference>
<gene>
    <name evidence="14" type="ORF">SAMN04488136_14030</name>
</gene>
<dbReference type="Gene3D" id="1.10.287.950">
    <property type="entry name" value="Methyl-accepting chemotaxis protein"/>
    <property type="match status" value="1"/>
</dbReference>
<sequence length="593" mass="65178">MGEFMNIRSKLYSLGAVSVLGLAGFFLATNHFANTTAKLNQANLVVAKLEIRLLNLRRNEKDFLLRKDTKYLNTFNDNTKLFLDLESQLNSLLKDQALLSTNKLHSDLLAYQKSFQALVSGYTQHGLSNDDKLAGDYKKALRALEESDSSNAETLVALDKFDDALELGSYKPELLSGLNAQTLLSRAKALIDKKVEIGLEYNQGLLGNTRELSHRVEQQFDDFAKVLDEHVQTTQHQLSLIKNSVLALILVVILGFIYQISRSINGQISGLLSIIQQIADTNNISKRAMLKGKDELTAVAQYFNNLLDKFEHLIGTTQAKSNDLTTSTASMHSELQQVIEQFHVQADHTSTMATSVQEMVYTIGEISESTSVAVDGVHQASHNAKQGRSVVETTLTNIDQLSTILGESQHSITSLNEHVDKIGNAVNIIQGIAEQTNLLALNAAIEAARAGEQGRGFAVVADEVRALASRTHQSTEDITKVVTAIQKQMETVVSDIAQCTEQGQQTLEASHQLDSSLQQIIEDMSSIQANSERIASAIEEQGVVMNQVSDSITELNTISTDNMHSAQQVLSEVDRVSEQAKQMDDTVAEFKTD</sequence>
<dbReference type="PROSITE" id="PS50885">
    <property type="entry name" value="HAMP"/>
    <property type="match status" value="1"/>
</dbReference>
<evidence type="ECO:0000256" key="6">
    <source>
        <dbReference type="ARBA" id="ARBA00022989"/>
    </source>
</evidence>
<evidence type="ECO:0000256" key="4">
    <source>
        <dbReference type="ARBA" id="ARBA00022500"/>
    </source>
</evidence>
<keyword evidence="6 11" id="KW-1133">Transmembrane helix</keyword>
<keyword evidence="5 11" id="KW-0812">Transmembrane</keyword>
<dbReference type="Pfam" id="PF00015">
    <property type="entry name" value="MCPsignal"/>
    <property type="match status" value="1"/>
</dbReference>
<dbReference type="PROSITE" id="PS50111">
    <property type="entry name" value="CHEMOTAXIS_TRANSDUC_2"/>
    <property type="match status" value="1"/>
</dbReference>
<dbReference type="GO" id="GO:0007165">
    <property type="term" value="P:signal transduction"/>
    <property type="evidence" value="ECO:0007669"/>
    <property type="project" value="UniProtKB-KW"/>
</dbReference>
<proteinExistence type="inferred from homology"/>
<evidence type="ECO:0000256" key="8">
    <source>
        <dbReference type="ARBA" id="ARBA00023224"/>
    </source>
</evidence>
<keyword evidence="4" id="KW-0145">Chemotaxis</keyword>
<organism evidence="14 15">
    <name type="scientific">Vibrio xiamenensis</name>
    <dbReference type="NCBI Taxonomy" id="861298"/>
    <lineage>
        <taxon>Bacteria</taxon>
        <taxon>Pseudomonadati</taxon>
        <taxon>Pseudomonadota</taxon>
        <taxon>Gammaproteobacteria</taxon>
        <taxon>Vibrionales</taxon>
        <taxon>Vibrionaceae</taxon>
        <taxon>Vibrio</taxon>
    </lineage>
</organism>
<evidence type="ECO:0000256" key="5">
    <source>
        <dbReference type="ARBA" id="ARBA00022692"/>
    </source>
</evidence>
<feature type="transmembrane region" description="Helical" evidence="11">
    <location>
        <begin position="12"/>
        <end position="33"/>
    </location>
</feature>
<comment type="similarity">
    <text evidence="9">Belongs to the methyl-accepting chemotaxis (MCP) protein family.</text>
</comment>
<dbReference type="CDD" id="cd11386">
    <property type="entry name" value="MCP_signal"/>
    <property type="match status" value="1"/>
</dbReference>
<dbReference type="AlphaFoldDB" id="A0A1G8GSN2"/>
<dbReference type="InterPro" id="IPR003660">
    <property type="entry name" value="HAMP_dom"/>
</dbReference>
<feature type="transmembrane region" description="Helical" evidence="11">
    <location>
        <begin position="240"/>
        <end position="258"/>
    </location>
</feature>
<keyword evidence="7 11" id="KW-0472">Membrane</keyword>
<name>A0A1G8GSN2_9VIBR</name>
<keyword evidence="2" id="KW-1003">Cell membrane</keyword>
<keyword evidence="3" id="KW-0488">Methylation</keyword>
<comment type="subcellular location">
    <subcellularLocation>
        <location evidence="1">Cell membrane</location>
        <topology evidence="1">Multi-pass membrane protein</topology>
    </subcellularLocation>
</comment>
<evidence type="ECO:0000259" key="12">
    <source>
        <dbReference type="PROSITE" id="PS50111"/>
    </source>
</evidence>
<dbReference type="SUPFAM" id="SSF58104">
    <property type="entry name" value="Methyl-accepting chemotaxis protein (MCP) signaling domain"/>
    <property type="match status" value="1"/>
</dbReference>
<reference evidence="14 15" key="1">
    <citation type="submission" date="2016-10" db="EMBL/GenBank/DDBJ databases">
        <authorList>
            <person name="de Groot N.N."/>
        </authorList>
    </citation>
    <scope>NUCLEOTIDE SEQUENCE [LARGE SCALE GENOMIC DNA]</scope>
    <source>
        <strain evidence="14 15">CGMCC 1.10228</strain>
    </source>
</reference>
<evidence type="ECO:0000256" key="1">
    <source>
        <dbReference type="ARBA" id="ARBA00004651"/>
    </source>
</evidence>
<keyword evidence="8 10" id="KW-0807">Transducer</keyword>
<dbReference type="FunFam" id="1.10.287.950:FF:000001">
    <property type="entry name" value="Methyl-accepting chemotaxis sensory transducer"/>
    <property type="match status" value="1"/>
</dbReference>
<evidence type="ECO:0000256" key="11">
    <source>
        <dbReference type="SAM" id="Phobius"/>
    </source>
</evidence>
<evidence type="ECO:0000256" key="2">
    <source>
        <dbReference type="ARBA" id="ARBA00022475"/>
    </source>
</evidence>
<evidence type="ECO:0000259" key="13">
    <source>
        <dbReference type="PROSITE" id="PS50885"/>
    </source>
</evidence>
<dbReference type="STRING" id="861298.SAMN04488136_14030"/>
<dbReference type="GO" id="GO:0006935">
    <property type="term" value="P:chemotaxis"/>
    <property type="evidence" value="ECO:0007669"/>
    <property type="project" value="UniProtKB-KW"/>
</dbReference>
<evidence type="ECO:0000256" key="7">
    <source>
        <dbReference type="ARBA" id="ARBA00023136"/>
    </source>
</evidence>
<dbReference type="EMBL" id="FNDD01000040">
    <property type="protein sequence ID" value="SDH97415.1"/>
    <property type="molecule type" value="Genomic_DNA"/>
</dbReference>
<dbReference type="PANTHER" id="PTHR32089">
    <property type="entry name" value="METHYL-ACCEPTING CHEMOTAXIS PROTEIN MCPB"/>
    <property type="match status" value="1"/>
</dbReference>
<dbReference type="InterPro" id="IPR004089">
    <property type="entry name" value="MCPsignal_dom"/>
</dbReference>
<evidence type="ECO:0000256" key="9">
    <source>
        <dbReference type="ARBA" id="ARBA00029447"/>
    </source>
</evidence>
<feature type="domain" description="Methyl-accepting transducer" evidence="12">
    <location>
        <begin position="320"/>
        <end position="556"/>
    </location>
</feature>
<dbReference type="Proteomes" id="UP000198854">
    <property type="component" value="Unassembled WGS sequence"/>
</dbReference>
<evidence type="ECO:0000313" key="15">
    <source>
        <dbReference type="Proteomes" id="UP000198854"/>
    </source>
</evidence>
<evidence type="ECO:0000256" key="3">
    <source>
        <dbReference type="ARBA" id="ARBA00022481"/>
    </source>
</evidence>
<evidence type="ECO:0000256" key="10">
    <source>
        <dbReference type="PROSITE-ProRule" id="PRU00284"/>
    </source>
</evidence>